<proteinExistence type="predicted"/>
<dbReference type="EMBL" id="PFNL01000047">
    <property type="protein sequence ID" value="PIZ47458.1"/>
    <property type="molecule type" value="Genomic_DNA"/>
</dbReference>
<sequence>MFEAFERLLNEAAPALHELATNLLSPDQERGLNTQLIAMILTSDLYDDVRSQLTTPLLFIKIFYSANLSRIIRKLSCADEHVKLIELLEEKNELVLIALCIGGFQYSTLNSSYSDKSPSLPATYPMQRLGQTVMQALWVKPETISQETVDLLENLGLFDYAFPASQHQ</sequence>
<name>A0A2M7TKP2_UNCKA</name>
<comment type="caution">
    <text evidence="1">The sequence shown here is derived from an EMBL/GenBank/DDBJ whole genome shotgun (WGS) entry which is preliminary data.</text>
</comment>
<evidence type="ECO:0000313" key="2">
    <source>
        <dbReference type="Proteomes" id="UP000228920"/>
    </source>
</evidence>
<organism evidence="1 2">
    <name type="scientific">candidate division WWE3 bacterium CG_4_10_14_0_2_um_filter_41_14</name>
    <dbReference type="NCBI Taxonomy" id="1975072"/>
    <lineage>
        <taxon>Bacteria</taxon>
        <taxon>Katanobacteria</taxon>
    </lineage>
</organism>
<protein>
    <submittedName>
        <fullName evidence="1">Uncharacterized protein</fullName>
    </submittedName>
</protein>
<evidence type="ECO:0000313" key="1">
    <source>
        <dbReference type="EMBL" id="PIZ47458.1"/>
    </source>
</evidence>
<dbReference type="Proteomes" id="UP000228920">
    <property type="component" value="Unassembled WGS sequence"/>
</dbReference>
<dbReference type="AlphaFoldDB" id="A0A2M7TKP2"/>
<gene>
    <name evidence="1" type="ORF">COY32_01690</name>
</gene>
<reference evidence="2" key="1">
    <citation type="submission" date="2017-09" db="EMBL/GenBank/DDBJ databases">
        <title>Depth-based differentiation of microbial function through sediment-hosted aquifers and enrichment of novel symbionts in the deep terrestrial subsurface.</title>
        <authorList>
            <person name="Probst A.J."/>
            <person name="Ladd B."/>
            <person name="Jarett J.K."/>
            <person name="Geller-Mcgrath D.E."/>
            <person name="Sieber C.M.K."/>
            <person name="Emerson J.B."/>
            <person name="Anantharaman K."/>
            <person name="Thomas B.C."/>
            <person name="Malmstrom R."/>
            <person name="Stieglmeier M."/>
            <person name="Klingl A."/>
            <person name="Woyke T."/>
            <person name="Ryan C.M."/>
            <person name="Banfield J.F."/>
        </authorList>
    </citation>
    <scope>NUCLEOTIDE SEQUENCE [LARGE SCALE GENOMIC DNA]</scope>
</reference>
<accession>A0A2M7TKP2</accession>